<accession>A0A5M3T832</accession>
<reference evidence="1 2" key="1">
    <citation type="journal article" date="2019" name="J Genomics">
        <title>The Draft Genome of a Hydrogen-producing Cyanobacterium, Arthrospira platensis NIES-46.</title>
        <authorList>
            <person name="Suzuki S."/>
            <person name="Yamaguchi H."/>
            <person name="Kawachi M."/>
        </authorList>
    </citation>
    <scope>NUCLEOTIDE SEQUENCE [LARGE SCALE GENOMIC DNA]</scope>
    <source>
        <strain evidence="1 2">NIES-46</strain>
    </source>
</reference>
<gene>
    <name evidence="1" type="ORF">NIES46_38890</name>
</gene>
<keyword evidence="2" id="KW-1185">Reference proteome</keyword>
<name>A0A5M3T832_LIMPL</name>
<dbReference type="Proteomes" id="UP000326169">
    <property type="component" value="Unassembled WGS sequence"/>
</dbReference>
<protein>
    <recommendedName>
        <fullName evidence="3">Secreted protein</fullName>
    </recommendedName>
</protein>
<evidence type="ECO:0000313" key="1">
    <source>
        <dbReference type="EMBL" id="GCE95823.1"/>
    </source>
</evidence>
<evidence type="ECO:0008006" key="3">
    <source>
        <dbReference type="Google" id="ProtNLM"/>
    </source>
</evidence>
<proteinExistence type="predicted"/>
<comment type="caution">
    <text evidence="1">The sequence shown here is derived from an EMBL/GenBank/DDBJ whole genome shotgun (WGS) entry which is preliminary data.</text>
</comment>
<dbReference type="EMBL" id="BIMW01000149">
    <property type="protein sequence ID" value="GCE95823.1"/>
    <property type="molecule type" value="Genomic_DNA"/>
</dbReference>
<sequence length="119" mass="12381">MGLLASVSVSWSWGSSPASVSGLAPFPGSVVLWASGAGASFVGVRPSSRSFSRWVGVVWFSSRRAAVSFGRAVSSEAFGGGVVTVRPCRCWWVVSVPVFVGSVESGRFGRGLPLSVWAL</sequence>
<evidence type="ECO:0000313" key="2">
    <source>
        <dbReference type="Proteomes" id="UP000326169"/>
    </source>
</evidence>
<organism evidence="1 2">
    <name type="scientific">Limnospira platensis NIES-46</name>
    <dbReference type="NCBI Taxonomy" id="1236695"/>
    <lineage>
        <taxon>Bacteria</taxon>
        <taxon>Bacillati</taxon>
        <taxon>Cyanobacteriota</taxon>
        <taxon>Cyanophyceae</taxon>
        <taxon>Oscillatoriophycideae</taxon>
        <taxon>Oscillatoriales</taxon>
        <taxon>Sirenicapillariaceae</taxon>
        <taxon>Limnospira</taxon>
    </lineage>
</organism>